<dbReference type="InterPro" id="IPR050654">
    <property type="entry name" value="AChE-related_enzymes"/>
</dbReference>
<feature type="chain" id="PRO_5038163937" description="Carboxylic ester hydrolase" evidence="5">
    <location>
        <begin position="29"/>
        <end position="598"/>
    </location>
</feature>
<sequence>MFQIKRNCLRCLHVCNLLMSFLILSTNADHGNIVKVKQGKVSGIELSVKSGYVTAYLGIPYGEPPTGRLRFKKTEQRKPWHGVLKADKFGKSCFQNREEKFAQFPGTEMFLVNNEMSEDCLHLNVWVPSSKPKDAHVMVFIHGGGFESGTTSLDIYDGRVLAYAENVIVVSMNYRVGAFGFLALPGHKDAPGNAGLFDQRLALQWVSENIEAFGGNPDSVTIFGHSAGAASVGFHLISPESYVYYNRAIVQSGAVTSNWALNSEERAKSLTLKLAEALGCPQTDNDAIITCLINADTIDLTEKQLFAKEPYALTQFLPTVDHDFLVDVPENIIGQSMKRTEIMLGITKDDGNPFTLLGSSDFNIKTESSIASEDLQERLKRFFPSAGDLGVQSILLQYKDWEDGNNGEKNREAMELILRDYYFACPVKSFARYAVEHQNNVFFYEYDHRSSTDPWPEWMGALHGAELPMLFGKPFIKKGRYTKSELLFSKRMMKFWANFARTGSPNVDTEDGFVWPLYSLKDEKYAVLNLNGSEVNQKLSMRNCQFWNFFFPSLLKLVPQVYPGKADSGKKGNIVENLMNLLSLPERKVPWLKVEKFC</sequence>
<dbReference type="PANTHER" id="PTHR43918:SF14">
    <property type="entry name" value="CARBOXYLIC ESTER HYDROLASE"/>
    <property type="match status" value="1"/>
</dbReference>
<dbReference type="FunFam" id="3.40.50.1820:FF:000029">
    <property type="entry name" value="Acetylcholinesterase"/>
    <property type="match status" value="1"/>
</dbReference>
<dbReference type="Pfam" id="PF00135">
    <property type="entry name" value="COesterase"/>
    <property type="match status" value="1"/>
</dbReference>
<dbReference type="EC" id="3.1.1.-" evidence="5"/>
<dbReference type="GO" id="GO:0003990">
    <property type="term" value="F:acetylcholinesterase activity"/>
    <property type="evidence" value="ECO:0007669"/>
    <property type="project" value="TreeGrafter"/>
</dbReference>
<dbReference type="OMA" id="WALNSEE"/>
<accession>A0A974C9M5</accession>
<dbReference type="PROSITE" id="PS00122">
    <property type="entry name" value="CARBOXYLESTERASE_B_1"/>
    <property type="match status" value="1"/>
</dbReference>
<keyword evidence="5" id="KW-0732">Signal</keyword>
<dbReference type="EMBL" id="CM004480">
    <property type="protein sequence ID" value="OCT68892.1"/>
    <property type="molecule type" value="Genomic_DNA"/>
</dbReference>
<organism evidence="7 8">
    <name type="scientific">Xenopus laevis</name>
    <name type="common">African clawed frog</name>
    <dbReference type="NCBI Taxonomy" id="8355"/>
    <lineage>
        <taxon>Eukaryota</taxon>
        <taxon>Metazoa</taxon>
        <taxon>Chordata</taxon>
        <taxon>Craniata</taxon>
        <taxon>Vertebrata</taxon>
        <taxon>Euteleostomi</taxon>
        <taxon>Amphibia</taxon>
        <taxon>Batrachia</taxon>
        <taxon>Anura</taxon>
        <taxon>Pipoidea</taxon>
        <taxon>Pipidae</taxon>
        <taxon>Xenopodinae</taxon>
        <taxon>Xenopus</taxon>
        <taxon>Xenopus</taxon>
    </lineage>
</organism>
<evidence type="ECO:0000256" key="3">
    <source>
        <dbReference type="ARBA" id="ARBA00022801"/>
    </source>
</evidence>
<keyword evidence="2" id="KW-0719">Serine esterase</keyword>
<keyword evidence="4" id="KW-1015">Disulfide bond</keyword>
<dbReference type="AlphaFoldDB" id="A0A974C9M5"/>
<dbReference type="GO" id="GO:0005886">
    <property type="term" value="C:plasma membrane"/>
    <property type="evidence" value="ECO:0007669"/>
    <property type="project" value="TreeGrafter"/>
</dbReference>
<dbReference type="PANTHER" id="PTHR43918">
    <property type="entry name" value="ACETYLCHOLINESTERASE"/>
    <property type="match status" value="1"/>
</dbReference>
<gene>
    <name evidence="7" type="ORF">XELAEV_18040200mg</name>
</gene>
<dbReference type="Proteomes" id="UP000694892">
    <property type="component" value="Chromosome 8L"/>
</dbReference>
<evidence type="ECO:0000256" key="1">
    <source>
        <dbReference type="ARBA" id="ARBA00005964"/>
    </source>
</evidence>
<dbReference type="GO" id="GO:0019695">
    <property type="term" value="P:choline metabolic process"/>
    <property type="evidence" value="ECO:0007669"/>
    <property type="project" value="TreeGrafter"/>
</dbReference>
<dbReference type="SUPFAM" id="SSF53474">
    <property type="entry name" value="alpha/beta-Hydrolases"/>
    <property type="match status" value="1"/>
</dbReference>
<evidence type="ECO:0000313" key="7">
    <source>
        <dbReference type="EMBL" id="OCT68892.1"/>
    </source>
</evidence>
<comment type="similarity">
    <text evidence="1 5">Belongs to the type-B carboxylesterase/lipase family.</text>
</comment>
<keyword evidence="3 5" id="KW-0378">Hydrolase</keyword>
<name>A0A974C9M5_XENLA</name>
<dbReference type="PRINTS" id="PR00878">
    <property type="entry name" value="CHOLNESTRASE"/>
</dbReference>
<evidence type="ECO:0000256" key="5">
    <source>
        <dbReference type="RuleBase" id="RU361235"/>
    </source>
</evidence>
<dbReference type="GO" id="GO:0005615">
    <property type="term" value="C:extracellular space"/>
    <property type="evidence" value="ECO:0007669"/>
    <property type="project" value="TreeGrafter"/>
</dbReference>
<evidence type="ECO:0000259" key="6">
    <source>
        <dbReference type="Pfam" id="PF00135"/>
    </source>
</evidence>
<dbReference type="CDD" id="cd00312">
    <property type="entry name" value="Esterase_lipase"/>
    <property type="match status" value="1"/>
</dbReference>
<evidence type="ECO:0000256" key="2">
    <source>
        <dbReference type="ARBA" id="ARBA00022487"/>
    </source>
</evidence>
<dbReference type="InterPro" id="IPR002018">
    <property type="entry name" value="CarbesteraseB"/>
</dbReference>
<protein>
    <recommendedName>
        <fullName evidence="5">Carboxylic ester hydrolase</fullName>
        <ecNumber evidence="5">3.1.1.-</ecNumber>
    </recommendedName>
</protein>
<feature type="signal peptide" evidence="5">
    <location>
        <begin position="1"/>
        <end position="28"/>
    </location>
</feature>
<dbReference type="GO" id="GO:0006581">
    <property type="term" value="P:acetylcholine catabolic process"/>
    <property type="evidence" value="ECO:0007669"/>
    <property type="project" value="TreeGrafter"/>
</dbReference>
<proteinExistence type="inferred from homology"/>
<dbReference type="InterPro" id="IPR019826">
    <property type="entry name" value="Carboxylesterase_B_AS"/>
</dbReference>
<evidence type="ECO:0000313" key="8">
    <source>
        <dbReference type="Proteomes" id="UP000694892"/>
    </source>
</evidence>
<evidence type="ECO:0000256" key="4">
    <source>
        <dbReference type="ARBA" id="ARBA00023157"/>
    </source>
</evidence>
<dbReference type="InterPro" id="IPR029058">
    <property type="entry name" value="AB_hydrolase_fold"/>
</dbReference>
<reference evidence="8" key="1">
    <citation type="journal article" date="2016" name="Nature">
        <title>Genome evolution in the allotetraploid frog Xenopus laevis.</title>
        <authorList>
            <person name="Session A.M."/>
            <person name="Uno Y."/>
            <person name="Kwon T."/>
            <person name="Chapman J.A."/>
            <person name="Toyoda A."/>
            <person name="Takahashi S."/>
            <person name="Fukui A."/>
            <person name="Hikosaka A."/>
            <person name="Suzuki A."/>
            <person name="Kondo M."/>
            <person name="van Heeringen S.J."/>
            <person name="Quigley I."/>
            <person name="Heinz S."/>
            <person name="Ogino H."/>
            <person name="Ochi H."/>
            <person name="Hellsten U."/>
            <person name="Lyons J.B."/>
            <person name="Simakov O."/>
            <person name="Putnam N."/>
            <person name="Stites J."/>
            <person name="Kuroki Y."/>
            <person name="Tanaka T."/>
            <person name="Michiue T."/>
            <person name="Watanabe M."/>
            <person name="Bogdanovic O."/>
            <person name="Lister R."/>
            <person name="Georgiou G."/>
            <person name="Paranjpe S.S."/>
            <person name="van Kruijsbergen I."/>
            <person name="Shu S."/>
            <person name="Carlson J."/>
            <person name="Kinoshita T."/>
            <person name="Ohta Y."/>
            <person name="Mawaribuchi S."/>
            <person name="Jenkins J."/>
            <person name="Grimwood J."/>
            <person name="Schmutz J."/>
            <person name="Mitros T."/>
            <person name="Mozaffari S.V."/>
            <person name="Suzuki Y."/>
            <person name="Haramoto Y."/>
            <person name="Yamamoto T.S."/>
            <person name="Takagi C."/>
            <person name="Heald R."/>
            <person name="Miller K."/>
            <person name="Haudenschild C."/>
            <person name="Kitzman J."/>
            <person name="Nakayama T."/>
            <person name="Izutsu Y."/>
            <person name="Robert J."/>
            <person name="Fortriede J."/>
            <person name="Burns K."/>
            <person name="Lotay V."/>
            <person name="Karimi K."/>
            <person name="Yasuoka Y."/>
            <person name="Dichmann D.S."/>
            <person name="Flajnik M.F."/>
            <person name="Houston D.W."/>
            <person name="Shendure J."/>
            <person name="DuPasquier L."/>
            <person name="Vize P.D."/>
            <person name="Zorn A.M."/>
            <person name="Ito M."/>
            <person name="Marcotte E.M."/>
            <person name="Wallingford J.B."/>
            <person name="Ito Y."/>
            <person name="Asashima M."/>
            <person name="Ueno N."/>
            <person name="Matsuda Y."/>
            <person name="Veenstra G.J."/>
            <person name="Fujiyama A."/>
            <person name="Harland R.M."/>
            <person name="Taira M."/>
            <person name="Rokhsar D.S."/>
        </authorList>
    </citation>
    <scope>NUCLEOTIDE SEQUENCE [LARGE SCALE GENOMIC DNA]</scope>
    <source>
        <strain evidence="8">J</strain>
    </source>
</reference>
<feature type="domain" description="Carboxylesterase type B" evidence="6">
    <location>
        <begin position="32"/>
        <end position="547"/>
    </location>
</feature>
<dbReference type="InterPro" id="IPR000997">
    <property type="entry name" value="Cholinesterase"/>
</dbReference>
<dbReference type="Gene3D" id="3.40.50.1820">
    <property type="entry name" value="alpha/beta hydrolase"/>
    <property type="match status" value="1"/>
</dbReference>